<dbReference type="EC" id="6.3.2.17" evidence="6"/>
<sequence length="429" mass="46003">MTLDQWLTLLGRQHPVAIDLGLERLTTVAERLSLTGRPLARHVVTVAGTNGKGSTVAMVDAIARAHGLSSGTYSSPHLRRYNERVTVKGQYVTDDQLVAAFERIEAARTQPGLPEVSLTYFEVGTLAAALIFQEAALDVVVLEVGLGGRLDAVNIFDADVGVVTTIGIDHVEYLGSDINAIGREKAGIFRRGAGAVLGSSDLPASVREVAEHCGVGTLRQLGESFVRTDAVDGHWSWSGHDAKGNDVELVALPDPHLPLDNAASAIQAAWLAFGPLSAERVARALSSLDMPGRLQWKGPWCLDVSHNPHAAAYVARYFKARERQGTVPARRVAVLGMLGDKDPDGVIEQLQSVISEWIVVSLAGDRARDADTLVAAVKRHGGHVLARCDTVDQAMHYCETLQPYADERLVCGSFLTVAAALDYLDAQSE</sequence>
<dbReference type="GO" id="GO:0004326">
    <property type="term" value="F:tetrahydrofolylpolyglutamate synthase activity"/>
    <property type="evidence" value="ECO:0007669"/>
    <property type="project" value="UniProtKB-EC"/>
</dbReference>
<comment type="catalytic activity">
    <reaction evidence="17">
        <text>(6S)-5,6,7,8-tetrahydrofolyl-(gamma-L-Glu)(n) + L-glutamate + ATP = (6S)-5,6,7,8-tetrahydrofolyl-(gamma-L-Glu)(n+1) + ADP + phosphate + H(+)</text>
        <dbReference type="Rhea" id="RHEA:10580"/>
        <dbReference type="Rhea" id="RHEA-COMP:14738"/>
        <dbReference type="Rhea" id="RHEA-COMP:14740"/>
        <dbReference type="ChEBI" id="CHEBI:15378"/>
        <dbReference type="ChEBI" id="CHEBI:29985"/>
        <dbReference type="ChEBI" id="CHEBI:30616"/>
        <dbReference type="ChEBI" id="CHEBI:43474"/>
        <dbReference type="ChEBI" id="CHEBI:141005"/>
        <dbReference type="ChEBI" id="CHEBI:456216"/>
        <dbReference type="EC" id="6.3.2.17"/>
    </reaction>
</comment>
<dbReference type="InterPro" id="IPR013221">
    <property type="entry name" value="Mur_ligase_cen"/>
</dbReference>
<keyword evidence="11 21" id="KW-0067">ATP-binding</keyword>
<dbReference type="InterPro" id="IPR004101">
    <property type="entry name" value="Mur_ligase_C"/>
</dbReference>
<feature type="domain" description="Mur ligase C-terminal" evidence="22">
    <location>
        <begin position="293"/>
        <end position="413"/>
    </location>
</feature>
<organism evidence="24 25">
    <name type="scientific">Zymobacter palmae</name>
    <dbReference type="NCBI Taxonomy" id="33074"/>
    <lineage>
        <taxon>Bacteria</taxon>
        <taxon>Pseudomonadati</taxon>
        <taxon>Pseudomonadota</taxon>
        <taxon>Gammaproteobacteria</taxon>
        <taxon>Oceanospirillales</taxon>
        <taxon>Halomonadaceae</taxon>
        <taxon>Zymobacter group</taxon>
        <taxon>Zymobacter</taxon>
    </lineage>
</organism>
<dbReference type="Gene3D" id="3.40.1190.10">
    <property type="entry name" value="Mur-like, catalytic domain"/>
    <property type="match status" value="1"/>
</dbReference>
<name>A0A348HE49_9GAMM</name>
<evidence type="ECO:0000259" key="22">
    <source>
        <dbReference type="Pfam" id="PF02875"/>
    </source>
</evidence>
<dbReference type="RefSeq" id="WP_027705535.1">
    <property type="nucleotide sequence ID" value="NZ_AP018933.1"/>
</dbReference>
<keyword evidence="25" id="KW-1185">Reference proteome</keyword>
<dbReference type="SUPFAM" id="SSF53244">
    <property type="entry name" value="MurD-like peptide ligases, peptide-binding domain"/>
    <property type="match status" value="1"/>
</dbReference>
<keyword evidence="8 21" id="KW-0436">Ligase</keyword>
<evidence type="ECO:0000256" key="18">
    <source>
        <dbReference type="ARBA" id="ARBA00047808"/>
    </source>
</evidence>
<comment type="pathway">
    <text evidence="2">Cofactor biosynthesis; tetrahydrofolate biosynthesis; 7,8-dihydrofolate from 2-amino-4-hydroxy-6-hydroxymethyl-7,8-dihydropteridine diphosphate and 4-aminobenzoate: step 2/2.</text>
</comment>
<dbReference type="Gene3D" id="3.90.190.20">
    <property type="entry name" value="Mur ligase, C-terminal domain"/>
    <property type="match status" value="1"/>
</dbReference>
<evidence type="ECO:0000256" key="5">
    <source>
        <dbReference type="ARBA" id="ARBA00013023"/>
    </source>
</evidence>
<feature type="domain" description="Mur ligase central" evidence="23">
    <location>
        <begin position="46"/>
        <end position="191"/>
    </location>
</feature>
<dbReference type="Proteomes" id="UP000267342">
    <property type="component" value="Chromosome"/>
</dbReference>
<dbReference type="GO" id="GO:0046656">
    <property type="term" value="P:folic acid biosynthetic process"/>
    <property type="evidence" value="ECO:0007669"/>
    <property type="project" value="UniProtKB-KW"/>
</dbReference>
<evidence type="ECO:0000313" key="25">
    <source>
        <dbReference type="Proteomes" id="UP000267342"/>
    </source>
</evidence>
<evidence type="ECO:0000256" key="9">
    <source>
        <dbReference type="ARBA" id="ARBA00022723"/>
    </source>
</evidence>
<dbReference type="InterPro" id="IPR036565">
    <property type="entry name" value="Mur-like_cat_sf"/>
</dbReference>
<comment type="catalytic activity">
    <reaction evidence="20">
        <text>7,8-dihydropteroate + L-glutamate + ATP = 7,8-dihydrofolate + ADP + phosphate + H(+)</text>
        <dbReference type="Rhea" id="RHEA:23584"/>
        <dbReference type="ChEBI" id="CHEBI:15378"/>
        <dbReference type="ChEBI" id="CHEBI:17839"/>
        <dbReference type="ChEBI" id="CHEBI:29985"/>
        <dbReference type="ChEBI" id="CHEBI:30616"/>
        <dbReference type="ChEBI" id="CHEBI:43474"/>
        <dbReference type="ChEBI" id="CHEBI:57451"/>
        <dbReference type="ChEBI" id="CHEBI:456216"/>
        <dbReference type="EC" id="6.3.2.12"/>
    </reaction>
</comment>
<reference evidence="24 25" key="1">
    <citation type="submission" date="2018-09" db="EMBL/GenBank/DDBJ databases">
        <title>Zymobacter palmae IAM14233 (=T109) whole genome analysis.</title>
        <authorList>
            <person name="Yanase H."/>
        </authorList>
    </citation>
    <scope>NUCLEOTIDE SEQUENCE [LARGE SCALE GENOMIC DNA]</scope>
    <source>
        <strain evidence="24 25">IAM14233</strain>
    </source>
</reference>
<dbReference type="PIRSF" id="PIRSF001563">
    <property type="entry name" value="Folylpolyglu_synth"/>
    <property type="match status" value="1"/>
</dbReference>
<dbReference type="UniPathway" id="UPA00077">
    <property type="reaction ID" value="UER00157"/>
</dbReference>
<dbReference type="GO" id="GO:0008841">
    <property type="term" value="F:dihydrofolate synthase activity"/>
    <property type="evidence" value="ECO:0007669"/>
    <property type="project" value="UniProtKB-EC"/>
</dbReference>
<dbReference type="STRING" id="1123510.GCA_000620025_02530"/>
<comment type="catalytic activity">
    <reaction evidence="18">
        <text>10-formyltetrahydrofolyl-(gamma-L-Glu)(n) + L-glutamate + ATP = 10-formyltetrahydrofolyl-(gamma-L-Glu)(n+1) + ADP + phosphate + H(+)</text>
        <dbReference type="Rhea" id="RHEA:51904"/>
        <dbReference type="Rhea" id="RHEA-COMP:13088"/>
        <dbReference type="Rhea" id="RHEA-COMP:14300"/>
        <dbReference type="ChEBI" id="CHEBI:15378"/>
        <dbReference type="ChEBI" id="CHEBI:29985"/>
        <dbReference type="ChEBI" id="CHEBI:30616"/>
        <dbReference type="ChEBI" id="CHEBI:43474"/>
        <dbReference type="ChEBI" id="CHEBI:134413"/>
        <dbReference type="ChEBI" id="CHEBI:456216"/>
        <dbReference type="EC" id="6.3.2.17"/>
    </reaction>
</comment>
<evidence type="ECO:0000256" key="19">
    <source>
        <dbReference type="ARBA" id="ARBA00049035"/>
    </source>
</evidence>
<accession>A0A348HE49</accession>
<proteinExistence type="inferred from homology"/>
<evidence type="ECO:0000256" key="12">
    <source>
        <dbReference type="ARBA" id="ARBA00022842"/>
    </source>
</evidence>
<evidence type="ECO:0000256" key="15">
    <source>
        <dbReference type="ARBA" id="ARBA00030592"/>
    </source>
</evidence>
<gene>
    <name evidence="24" type="ORF">ZBT109_1140</name>
</gene>
<evidence type="ECO:0000256" key="7">
    <source>
        <dbReference type="ARBA" id="ARBA00019357"/>
    </source>
</evidence>
<dbReference type="Pfam" id="PF02875">
    <property type="entry name" value="Mur_ligase_C"/>
    <property type="match status" value="1"/>
</dbReference>
<evidence type="ECO:0000256" key="14">
    <source>
        <dbReference type="ARBA" id="ARBA00030048"/>
    </source>
</evidence>
<dbReference type="GO" id="GO:0005737">
    <property type="term" value="C:cytoplasm"/>
    <property type="evidence" value="ECO:0007669"/>
    <property type="project" value="TreeGrafter"/>
</dbReference>
<keyword evidence="12" id="KW-0460">Magnesium</keyword>
<evidence type="ECO:0000256" key="8">
    <source>
        <dbReference type="ARBA" id="ARBA00022598"/>
    </source>
</evidence>
<evidence type="ECO:0000259" key="23">
    <source>
        <dbReference type="Pfam" id="PF08245"/>
    </source>
</evidence>
<evidence type="ECO:0000256" key="13">
    <source>
        <dbReference type="ARBA" id="ARBA00022909"/>
    </source>
</evidence>
<evidence type="ECO:0000256" key="6">
    <source>
        <dbReference type="ARBA" id="ARBA00013025"/>
    </source>
</evidence>
<evidence type="ECO:0000256" key="10">
    <source>
        <dbReference type="ARBA" id="ARBA00022741"/>
    </source>
</evidence>
<comment type="pathway">
    <text evidence="3">Cofactor biosynthesis; tetrahydrofolylpolyglutamate biosynthesis.</text>
</comment>
<dbReference type="InterPro" id="IPR036615">
    <property type="entry name" value="Mur_ligase_C_dom_sf"/>
</dbReference>
<dbReference type="NCBIfam" id="TIGR01499">
    <property type="entry name" value="folC"/>
    <property type="match status" value="1"/>
</dbReference>
<dbReference type="KEGG" id="zpl:ZBT109_1140"/>
<evidence type="ECO:0000256" key="4">
    <source>
        <dbReference type="ARBA" id="ARBA00008276"/>
    </source>
</evidence>
<dbReference type="EMBL" id="AP018933">
    <property type="protein sequence ID" value="BBG29901.1"/>
    <property type="molecule type" value="Genomic_DNA"/>
</dbReference>
<comment type="catalytic activity">
    <reaction evidence="19">
        <text>(6R)-5,10-methylenetetrahydrofolyl-(gamma-L-Glu)(n) + L-glutamate + ATP = (6R)-5,10-methylenetetrahydrofolyl-(gamma-L-Glu)(n+1) + ADP + phosphate + H(+)</text>
        <dbReference type="Rhea" id="RHEA:51912"/>
        <dbReference type="Rhea" id="RHEA-COMP:13257"/>
        <dbReference type="Rhea" id="RHEA-COMP:13258"/>
        <dbReference type="ChEBI" id="CHEBI:15378"/>
        <dbReference type="ChEBI" id="CHEBI:29985"/>
        <dbReference type="ChEBI" id="CHEBI:30616"/>
        <dbReference type="ChEBI" id="CHEBI:43474"/>
        <dbReference type="ChEBI" id="CHEBI:136572"/>
        <dbReference type="ChEBI" id="CHEBI:456216"/>
        <dbReference type="EC" id="6.3.2.17"/>
    </reaction>
</comment>
<dbReference type="GO" id="GO:0046654">
    <property type="term" value="P:tetrahydrofolate biosynthetic process"/>
    <property type="evidence" value="ECO:0007669"/>
    <property type="project" value="UniProtKB-UniPathway"/>
</dbReference>
<keyword evidence="10 21" id="KW-0547">Nucleotide-binding</keyword>
<evidence type="ECO:0000256" key="1">
    <source>
        <dbReference type="ARBA" id="ARBA00002714"/>
    </source>
</evidence>
<dbReference type="EC" id="6.3.2.12" evidence="5"/>
<dbReference type="GO" id="GO:0005524">
    <property type="term" value="F:ATP binding"/>
    <property type="evidence" value="ECO:0007669"/>
    <property type="project" value="UniProtKB-KW"/>
</dbReference>
<dbReference type="AlphaFoldDB" id="A0A348HE49"/>
<evidence type="ECO:0000256" key="20">
    <source>
        <dbReference type="ARBA" id="ARBA00049161"/>
    </source>
</evidence>
<dbReference type="Pfam" id="PF08245">
    <property type="entry name" value="Mur_ligase_M"/>
    <property type="match status" value="1"/>
</dbReference>
<evidence type="ECO:0000256" key="17">
    <source>
        <dbReference type="ARBA" id="ARBA00047493"/>
    </source>
</evidence>
<dbReference type="GO" id="GO:0046872">
    <property type="term" value="F:metal ion binding"/>
    <property type="evidence" value="ECO:0007669"/>
    <property type="project" value="UniProtKB-KW"/>
</dbReference>
<keyword evidence="9" id="KW-0479">Metal-binding</keyword>
<dbReference type="InterPro" id="IPR001645">
    <property type="entry name" value="Folylpolyglutamate_synth"/>
</dbReference>
<dbReference type="NCBIfam" id="NF008101">
    <property type="entry name" value="PRK10846.1"/>
    <property type="match status" value="1"/>
</dbReference>
<evidence type="ECO:0000256" key="21">
    <source>
        <dbReference type="PIRNR" id="PIRNR001563"/>
    </source>
</evidence>
<keyword evidence="13" id="KW-0289">Folate biosynthesis</keyword>
<evidence type="ECO:0000256" key="16">
    <source>
        <dbReference type="ARBA" id="ARBA00032510"/>
    </source>
</evidence>
<dbReference type="SUPFAM" id="SSF53623">
    <property type="entry name" value="MurD-like peptide ligases, catalytic domain"/>
    <property type="match status" value="1"/>
</dbReference>
<evidence type="ECO:0000256" key="2">
    <source>
        <dbReference type="ARBA" id="ARBA00004799"/>
    </source>
</evidence>
<evidence type="ECO:0000256" key="3">
    <source>
        <dbReference type="ARBA" id="ARBA00005150"/>
    </source>
</evidence>
<evidence type="ECO:0000313" key="24">
    <source>
        <dbReference type="EMBL" id="BBG29901.1"/>
    </source>
</evidence>
<evidence type="ECO:0000256" key="11">
    <source>
        <dbReference type="ARBA" id="ARBA00022840"/>
    </source>
</evidence>
<comment type="similarity">
    <text evidence="4 21">Belongs to the folylpolyglutamate synthase family.</text>
</comment>
<comment type="function">
    <text evidence="1">Functions in two distinct reactions of the de novo folate biosynthetic pathway. Catalyzes the addition of a glutamate residue to dihydropteroate (7,8-dihydropteroate or H2Pte) to form dihydrofolate (7,8-dihydrofolate monoglutamate or H2Pte-Glu). Also catalyzes successive additions of L-glutamate to tetrahydrofolate or 10-formyltetrahydrofolate or 5,10-methylenetetrahydrofolate, leading to folylpolyglutamate derivatives.</text>
</comment>
<dbReference type="PANTHER" id="PTHR11136">
    <property type="entry name" value="FOLYLPOLYGLUTAMATE SYNTHASE-RELATED"/>
    <property type="match status" value="1"/>
</dbReference>
<dbReference type="OrthoDB" id="9809356at2"/>
<dbReference type="PANTHER" id="PTHR11136:SF0">
    <property type="entry name" value="DIHYDROFOLATE SYNTHETASE-RELATED"/>
    <property type="match status" value="1"/>
</dbReference>
<protein>
    <recommendedName>
        <fullName evidence="7">Dihydrofolate synthase/folylpolyglutamate synthase</fullName>
        <ecNumber evidence="5">6.3.2.12</ecNumber>
        <ecNumber evidence="6">6.3.2.17</ecNumber>
    </recommendedName>
    <alternativeName>
        <fullName evidence="16">Folylpoly-gamma-glutamate synthetase-dihydrofolate synthetase</fullName>
    </alternativeName>
    <alternativeName>
        <fullName evidence="14">Folylpolyglutamate synthetase</fullName>
    </alternativeName>
    <alternativeName>
        <fullName evidence="15">Tetrahydrofolylpolyglutamate synthase</fullName>
    </alternativeName>
</protein>